<keyword evidence="3" id="KW-0472">Membrane</keyword>
<evidence type="ECO:0000256" key="2">
    <source>
        <dbReference type="SAM" id="MobiDB-lite"/>
    </source>
</evidence>
<keyword evidence="3" id="KW-0812">Transmembrane</keyword>
<feature type="compositionally biased region" description="Polar residues" evidence="2">
    <location>
        <begin position="93"/>
        <end position="102"/>
    </location>
</feature>
<evidence type="ECO:0000313" key="6">
    <source>
        <dbReference type="Proteomes" id="UP000646365"/>
    </source>
</evidence>
<dbReference type="Proteomes" id="UP000646365">
    <property type="component" value="Unassembled WGS sequence"/>
</dbReference>
<dbReference type="EMBL" id="BMJQ01000005">
    <property type="protein sequence ID" value="GGF16256.1"/>
    <property type="molecule type" value="Genomic_DNA"/>
</dbReference>
<gene>
    <name evidence="5" type="ORF">GCM10011611_22530</name>
</gene>
<accession>A0A8J2YSV4</accession>
<feature type="transmembrane region" description="Helical" evidence="3">
    <location>
        <begin position="277"/>
        <end position="294"/>
    </location>
</feature>
<evidence type="ECO:0000256" key="4">
    <source>
        <dbReference type="SAM" id="SignalP"/>
    </source>
</evidence>
<reference evidence="5" key="2">
    <citation type="submission" date="2020-09" db="EMBL/GenBank/DDBJ databases">
        <authorList>
            <person name="Sun Q."/>
            <person name="Zhou Y."/>
        </authorList>
    </citation>
    <scope>NUCLEOTIDE SEQUENCE</scope>
    <source>
        <strain evidence="5">CGMCC 1.15725</strain>
    </source>
</reference>
<sequence>MRNLLHAAAVLVMSAFLVLNPTIADAKATGSSSSGRSSNGYSRPMTPPSPPVTAAPSAPSPSAPSSGTSSRGYSLPGQSASPSTAAPSTTAPRVQSGSDAALSRQASGSALKSYTAQQERAAYARSAPPPTPVTPAFSRYSGHYSSYDSWYSSRSAWYGGMGWGPPVYAYRSYPSFGMWDALFLWFMLDSISNASHAAWFYNHQQDPGYVDWRREADRLAADNADLRQKLDDLDGRTKALEGQPRDPNYMPADTKPELALASEHAVTQAPPSTGHPTLYFVLGMAVVLGGLLVLRRSRLV</sequence>
<feature type="compositionally biased region" description="Low complexity" evidence="2">
    <location>
        <begin position="30"/>
        <end position="44"/>
    </location>
</feature>
<evidence type="ECO:0000256" key="1">
    <source>
        <dbReference type="SAM" id="Coils"/>
    </source>
</evidence>
<keyword evidence="4" id="KW-0732">Signal</keyword>
<protein>
    <recommendedName>
        <fullName evidence="7">LPXTG cell wall anchor domain-containing protein</fullName>
    </recommendedName>
</protein>
<keyword evidence="1" id="KW-0175">Coiled coil</keyword>
<evidence type="ECO:0000256" key="3">
    <source>
        <dbReference type="SAM" id="Phobius"/>
    </source>
</evidence>
<dbReference type="RefSeq" id="WP_189045670.1">
    <property type="nucleotide sequence ID" value="NZ_BMJQ01000005.1"/>
</dbReference>
<feature type="compositionally biased region" description="Low complexity" evidence="2">
    <location>
        <begin position="79"/>
        <end position="92"/>
    </location>
</feature>
<feature type="signal peptide" evidence="4">
    <location>
        <begin position="1"/>
        <end position="26"/>
    </location>
</feature>
<reference evidence="5" key="1">
    <citation type="journal article" date="2014" name="Int. J. Syst. Evol. Microbiol.">
        <title>Complete genome sequence of Corynebacterium casei LMG S-19264T (=DSM 44701T), isolated from a smear-ripened cheese.</title>
        <authorList>
            <consortium name="US DOE Joint Genome Institute (JGI-PGF)"/>
            <person name="Walter F."/>
            <person name="Albersmeier A."/>
            <person name="Kalinowski J."/>
            <person name="Ruckert C."/>
        </authorList>
    </citation>
    <scope>NUCLEOTIDE SEQUENCE</scope>
    <source>
        <strain evidence="5">CGMCC 1.15725</strain>
    </source>
</reference>
<feature type="chain" id="PRO_5035201625" description="LPXTG cell wall anchor domain-containing protein" evidence="4">
    <location>
        <begin position="27"/>
        <end position="300"/>
    </location>
</feature>
<dbReference type="AlphaFoldDB" id="A0A8J2YSV4"/>
<feature type="region of interest" description="Disordered" evidence="2">
    <location>
        <begin position="26"/>
        <end position="102"/>
    </location>
</feature>
<name>A0A8J2YSV4_9PROT</name>
<keyword evidence="6" id="KW-1185">Reference proteome</keyword>
<feature type="compositionally biased region" description="Pro residues" evidence="2">
    <location>
        <begin position="45"/>
        <end position="62"/>
    </location>
</feature>
<organism evidence="5 6">
    <name type="scientific">Aliidongia dinghuensis</name>
    <dbReference type="NCBI Taxonomy" id="1867774"/>
    <lineage>
        <taxon>Bacteria</taxon>
        <taxon>Pseudomonadati</taxon>
        <taxon>Pseudomonadota</taxon>
        <taxon>Alphaproteobacteria</taxon>
        <taxon>Rhodospirillales</taxon>
        <taxon>Dongiaceae</taxon>
        <taxon>Aliidongia</taxon>
    </lineage>
</organism>
<evidence type="ECO:0008006" key="7">
    <source>
        <dbReference type="Google" id="ProtNLM"/>
    </source>
</evidence>
<keyword evidence="3" id="KW-1133">Transmembrane helix</keyword>
<evidence type="ECO:0000313" key="5">
    <source>
        <dbReference type="EMBL" id="GGF16256.1"/>
    </source>
</evidence>
<comment type="caution">
    <text evidence="5">The sequence shown here is derived from an EMBL/GenBank/DDBJ whole genome shotgun (WGS) entry which is preliminary data.</text>
</comment>
<proteinExistence type="predicted"/>
<feature type="coiled-coil region" evidence="1">
    <location>
        <begin position="209"/>
        <end position="243"/>
    </location>
</feature>